<proteinExistence type="predicted"/>
<keyword evidence="2" id="KW-1185">Reference proteome</keyword>
<reference evidence="1 2" key="1">
    <citation type="journal article" date="2021" name="Plant Biotechnol. J.">
        <title>Multi-omics assisted identification of the key and species-specific regulatory components of drought-tolerant mechanisms in Gossypium stocksii.</title>
        <authorList>
            <person name="Yu D."/>
            <person name="Ke L."/>
            <person name="Zhang D."/>
            <person name="Wu Y."/>
            <person name="Sun Y."/>
            <person name="Mei J."/>
            <person name="Sun J."/>
            <person name="Sun Y."/>
        </authorList>
    </citation>
    <scope>NUCLEOTIDE SEQUENCE [LARGE SCALE GENOMIC DNA]</scope>
    <source>
        <strain evidence="2">cv. E1</strain>
        <tissue evidence="1">Leaf</tissue>
    </source>
</reference>
<organism evidence="1 2">
    <name type="scientific">Gossypium stocksii</name>
    <dbReference type="NCBI Taxonomy" id="47602"/>
    <lineage>
        <taxon>Eukaryota</taxon>
        <taxon>Viridiplantae</taxon>
        <taxon>Streptophyta</taxon>
        <taxon>Embryophyta</taxon>
        <taxon>Tracheophyta</taxon>
        <taxon>Spermatophyta</taxon>
        <taxon>Magnoliopsida</taxon>
        <taxon>eudicotyledons</taxon>
        <taxon>Gunneridae</taxon>
        <taxon>Pentapetalae</taxon>
        <taxon>rosids</taxon>
        <taxon>malvids</taxon>
        <taxon>Malvales</taxon>
        <taxon>Malvaceae</taxon>
        <taxon>Malvoideae</taxon>
        <taxon>Gossypium</taxon>
    </lineage>
</organism>
<evidence type="ECO:0000313" key="1">
    <source>
        <dbReference type="EMBL" id="KAH1128678.1"/>
    </source>
</evidence>
<evidence type="ECO:0000313" key="2">
    <source>
        <dbReference type="Proteomes" id="UP000828251"/>
    </source>
</evidence>
<protein>
    <submittedName>
        <fullName evidence="1">Uncharacterized protein</fullName>
    </submittedName>
</protein>
<gene>
    <name evidence="1" type="ORF">J1N35_000056</name>
</gene>
<accession>A0A9D3WHP4</accession>
<dbReference type="OrthoDB" id="987765at2759"/>
<dbReference type="Proteomes" id="UP000828251">
    <property type="component" value="Unassembled WGS sequence"/>
</dbReference>
<name>A0A9D3WHP4_9ROSI</name>
<sequence length="137" mass="15362">MQGGHVWCRKVLQEINKAKAWANTIHTVCHNLDNLWFRVTEFDRPNQSITVVVVAPAGVVVVGVGRMTYLDRIKNAEVFTSPKAEVFESHKVMEIGNEKSSPTAPRTILPTMATYILSIESESSRNKMNRAIHSDLV</sequence>
<comment type="caution">
    <text evidence="1">The sequence shown here is derived from an EMBL/GenBank/DDBJ whole genome shotgun (WGS) entry which is preliminary data.</text>
</comment>
<dbReference type="AlphaFoldDB" id="A0A9D3WHP4"/>
<dbReference type="EMBL" id="JAIQCV010000001">
    <property type="protein sequence ID" value="KAH1128678.1"/>
    <property type="molecule type" value="Genomic_DNA"/>
</dbReference>